<name>A0A2T4H6G2_FUSCU</name>
<comment type="caution">
    <text evidence="2">The sequence shown here is derived from an EMBL/GenBank/DDBJ whole genome shotgun (WGS) entry which is preliminary data.</text>
</comment>
<keyword evidence="3" id="KW-1185">Reference proteome</keyword>
<evidence type="ECO:0000313" key="3">
    <source>
        <dbReference type="Proteomes" id="UP000241587"/>
    </source>
</evidence>
<dbReference type="OMA" id="LKFFWMP"/>
<accession>A0A2T4H6G2</accession>
<proteinExistence type="predicted"/>
<dbReference type="Proteomes" id="UP000241587">
    <property type="component" value="Unassembled WGS sequence"/>
</dbReference>
<evidence type="ECO:0000256" key="1">
    <source>
        <dbReference type="SAM" id="MobiDB-lite"/>
    </source>
</evidence>
<reference evidence="2 3" key="1">
    <citation type="submission" date="2018-02" db="EMBL/GenBank/DDBJ databases">
        <title>Fusarium culmorum secondary metabolites in fungal-bacterial-plant interactions.</title>
        <authorList>
            <person name="Schmidt R."/>
        </authorList>
    </citation>
    <scope>NUCLEOTIDE SEQUENCE [LARGE SCALE GENOMIC DNA]</scope>
    <source>
        <strain evidence="2 3">PV</strain>
    </source>
</reference>
<evidence type="ECO:0000313" key="2">
    <source>
        <dbReference type="EMBL" id="PTD11379.1"/>
    </source>
</evidence>
<dbReference type="AlphaFoldDB" id="A0A2T4H6G2"/>
<feature type="region of interest" description="Disordered" evidence="1">
    <location>
        <begin position="1"/>
        <end position="23"/>
    </location>
</feature>
<evidence type="ECO:0008006" key="4">
    <source>
        <dbReference type="Google" id="ProtNLM"/>
    </source>
</evidence>
<protein>
    <recommendedName>
        <fullName evidence="4">HNH nuclease domain-containing protein</fullName>
    </recommendedName>
</protein>
<dbReference type="EMBL" id="PVEM01000001">
    <property type="protein sequence ID" value="PTD11379.1"/>
    <property type="molecule type" value="Genomic_DNA"/>
</dbReference>
<sequence length="397" mass="45880">MEEMNLNTPIRQSRPSRATTSHPVPTSFPIACLEEHPVSKRYGNAKAIEKAIQSVEPGFRIRVEHFATILLVPLQDFQEGGLFDLKCIPERLKDRLEIISLFYMLHLNPKKQSRWTLDARQASAGNKTTPLNNEMSYDEEEIKCKKRDQSKCVLTGRPHNISVFWFISRGWNDNVQHNNATGNLDGGSMRLAKVPLLRDIHRATQLRQTQKAWNMICVCEDVYDLLTRGLCAFKYIGKEERDGQFKVQLRFFWMPDLPGRFNQIIDLNMIKRWELYGEPDNSTTFDYTKVRREKIRDLSVDLQIFQRGGCPRSRSDRYKPTTNPNSDLELLSGKDIYITMSERESELFESVVKVHWACITYTALCGGAGRAWFLTGKNQVNGDLQPRDAEFRKTADH</sequence>
<gene>
    <name evidence="2" type="ORF">FCULG_00004988</name>
</gene>
<organism evidence="2 3">
    <name type="scientific">Fusarium culmorum</name>
    <dbReference type="NCBI Taxonomy" id="5516"/>
    <lineage>
        <taxon>Eukaryota</taxon>
        <taxon>Fungi</taxon>
        <taxon>Dikarya</taxon>
        <taxon>Ascomycota</taxon>
        <taxon>Pezizomycotina</taxon>
        <taxon>Sordariomycetes</taxon>
        <taxon>Hypocreomycetidae</taxon>
        <taxon>Hypocreales</taxon>
        <taxon>Nectriaceae</taxon>
        <taxon>Fusarium</taxon>
    </lineage>
</organism>
<dbReference type="OrthoDB" id="5416097at2759"/>